<feature type="signal peptide" evidence="2">
    <location>
        <begin position="1"/>
        <end position="20"/>
    </location>
</feature>
<evidence type="ECO:0000313" key="4">
    <source>
        <dbReference type="Proteomes" id="UP001154078"/>
    </source>
</evidence>
<proteinExistence type="predicted"/>
<keyword evidence="2" id="KW-0732">Signal</keyword>
<feature type="region of interest" description="Disordered" evidence="1">
    <location>
        <begin position="535"/>
        <end position="580"/>
    </location>
</feature>
<name>A0A9P0FN78_BRAAE</name>
<reference evidence="3" key="1">
    <citation type="submission" date="2021-12" db="EMBL/GenBank/DDBJ databases">
        <authorList>
            <person name="King R."/>
        </authorList>
    </citation>
    <scope>NUCLEOTIDE SEQUENCE</scope>
</reference>
<feature type="chain" id="PRO_5040490468" evidence="2">
    <location>
        <begin position="21"/>
        <end position="580"/>
    </location>
</feature>
<dbReference type="OrthoDB" id="6777242at2759"/>
<evidence type="ECO:0000313" key="3">
    <source>
        <dbReference type="EMBL" id="CAH0560953.1"/>
    </source>
</evidence>
<evidence type="ECO:0000256" key="2">
    <source>
        <dbReference type="SAM" id="SignalP"/>
    </source>
</evidence>
<protein>
    <submittedName>
        <fullName evidence="3">Uncharacterized protein</fullName>
    </submittedName>
</protein>
<feature type="region of interest" description="Disordered" evidence="1">
    <location>
        <begin position="433"/>
        <end position="463"/>
    </location>
</feature>
<feature type="compositionally biased region" description="Polar residues" evidence="1">
    <location>
        <begin position="433"/>
        <end position="448"/>
    </location>
</feature>
<dbReference type="AlphaFoldDB" id="A0A9P0FN78"/>
<evidence type="ECO:0000256" key="1">
    <source>
        <dbReference type="SAM" id="MobiDB-lite"/>
    </source>
</evidence>
<dbReference type="EMBL" id="OV121138">
    <property type="protein sequence ID" value="CAH0560953.1"/>
    <property type="molecule type" value="Genomic_DNA"/>
</dbReference>
<gene>
    <name evidence="3" type="ORF">MELIAE_LOCUS10614</name>
</gene>
<organism evidence="3 4">
    <name type="scientific">Brassicogethes aeneus</name>
    <name type="common">Rape pollen beetle</name>
    <name type="synonym">Meligethes aeneus</name>
    <dbReference type="NCBI Taxonomy" id="1431903"/>
    <lineage>
        <taxon>Eukaryota</taxon>
        <taxon>Metazoa</taxon>
        <taxon>Ecdysozoa</taxon>
        <taxon>Arthropoda</taxon>
        <taxon>Hexapoda</taxon>
        <taxon>Insecta</taxon>
        <taxon>Pterygota</taxon>
        <taxon>Neoptera</taxon>
        <taxon>Endopterygota</taxon>
        <taxon>Coleoptera</taxon>
        <taxon>Polyphaga</taxon>
        <taxon>Cucujiformia</taxon>
        <taxon>Nitidulidae</taxon>
        <taxon>Meligethinae</taxon>
        <taxon>Brassicogethes</taxon>
    </lineage>
</organism>
<dbReference type="Proteomes" id="UP001154078">
    <property type="component" value="Chromosome 7"/>
</dbReference>
<feature type="compositionally biased region" description="Acidic residues" evidence="1">
    <location>
        <begin position="562"/>
        <end position="574"/>
    </location>
</feature>
<keyword evidence="4" id="KW-1185">Reference proteome</keyword>
<accession>A0A9P0FN78</accession>
<sequence length="580" mass="65714">MLKKLVLLTIALSIIQTAFSESDLQNKNSYEINPLHDNQNDLREKDQDKRTIFSPSYSNFGLAKHIGVSSGGRKVVLGYSPVDLKFVPVVKPLRQSYHYPRPKFQLRPSLFLKPNLKIHGSGWKSVPTIHKPVLPVNVPPPPVHHHHIVKPALLRPEEVRPVQVPVHVHQPLPIKPAEPFHPVAVSPTPIVPVVPIPPASVAHIPHVDHFHNHIDHVHYSPSGIATAIPHPPVLPAYPAVAPQPLLPAFRPSPLFEVGRPDLGVLPLGATFQSAVLPDVPHAHVKPTFIHQHLQPFVHQHVAQVVPQHVTPIVHQQLVHQHVTPIVPQQIVPHPVQVHHHGTPVVQQVLPRPVTPVPVGTSIEFHGTYHPHAINGQVPRDILPTVPNPVQQFFVPPVNAAHPVLPTTYHNFHSHNIPQQPQDLSQVFHPQLPTQPQMQNFFPQSQQPETPQPVQPLENTNSHQGYIYNQPQQQYTQQQYDQDYENQNVIQPGQTDLQLPLHLPQHDLFNRQQQEYLLNRQQEQYQQYQDQISQQTENVFRPSPSLEAPYINRRTAEDRSSEMDEDYSDEEVDDKEDSKKK</sequence>